<evidence type="ECO:0000259" key="1">
    <source>
        <dbReference type="Pfam" id="PF13456"/>
    </source>
</evidence>
<accession>A0AAE0A9L6</accession>
<name>A0AAE0A9L6_9ROSI</name>
<dbReference type="Pfam" id="PF13456">
    <property type="entry name" value="RVT_3"/>
    <property type="match status" value="1"/>
</dbReference>
<proteinExistence type="predicted"/>
<reference evidence="2" key="1">
    <citation type="journal article" date="2023" name="Plant J.">
        <title>Genome sequences and population genomics provide insights into the demographic history, inbreeding, and mutation load of two 'living fossil' tree species of Dipteronia.</title>
        <authorList>
            <person name="Feng Y."/>
            <person name="Comes H.P."/>
            <person name="Chen J."/>
            <person name="Zhu S."/>
            <person name="Lu R."/>
            <person name="Zhang X."/>
            <person name="Li P."/>
            <person name="Qiu J."/>
            <person name="Olsen K.M."/>
            <person name="Qiu Y."/>
        </authorList>
    </citation>
    <scope>NUCLEOTIDE SEQUENCE</scope>
    <source>
        <strain evidence="2">NBL</strain>
    </source>
</reference>
<sequence length="114" mass="12568">MNNLARKGVPLSRGCRQLFMPCGVAIQATYTVQIAEAIAIYRGIVLAMESGLFPKEIESDAATVVGWIGELRQVESEVGQVIKAIILALQQLSYYKVKCMDMNVLVAQETMQFV</sequence>
<keyword evidence="3" id="KW-1185">Reference proteome</keyword>
<protein>
    <recommendedName>
        <fullName evidence="1">RNase H type-1 domain-containing protein</fullName>
    </recommendedName>
</protein>
<dbReference type="GO" id="GO:0003676">
    <property type="term" value="F:nucleic acid binding"/>
    <property type="evidence" value="ECO:0007669"/>
    <property type="project" value="InterPro"/>
</dbReference>
<dbReference type="AlphaFoldDB" id="A0AAE0A9L6"/>
<gene>
    <name evidence="2" type="ORF">Dsin_020019</name>
</gene>
<feature type="domain" description="RNase H type-1" evidence="1">
    <location>
        <begin position="20"/>
        <end position="98"/>
    </location>
</feature>
<comment type="caution">
    <text evidence="2">The sequence shown here is derived from an EMBL/GenBank/DDBJ whole genome shotgun (WGS) entry which is preliminary data.</text>
</comment>
<organism evidence="2 3">
    <name type="scientific">Dipteronia sinensis</name>
    <dbReference type="NCBI Taxonomy" id="43782"/>
    <lineage>
        <taxon>Eukaryota</taxon>
        <taxon>Viridiplantae</taxon>
        <taxon>Streptophyta</taxon>
        <taxon>Embryophyta</taxon>
        <taxon>Tracheophyta</taxon>
        <taxon>Spermatophyta</taxon>
        <taxon>Magnoliopsida</taxon>
        <taxon>eudicotyledons</taxon>
        <taxon>Gunneridae</taxon>
        <taxon>Pentapetalae</taxon>
        <taxon>rosids</taxon>
        <taxon>malvids</taxon>
        <taxon>Sapindales</taxon>
        <taxon>Sapindaceae</taxon>
        <taxon>Hippocastanoideae</taxon>
        <taxon>Acereae</taxon>
        <taxon>Dipteronia</taxon>
    </lineage>
</organism>
<evidence type="ECO:0000313" key="2">
    <source>
        <dbReference type="EMBL" id="KAK3205973.1"/>
    </source>
</evidence>
<evidence type="ECO:0000313" key="3">
    <source>
        <dbReference type="Proteomes" id="UP001281410"/>
    </source>
</evidence>
<dbReference type="InterPro" id="IPR002156">
    <property type="entry name" value="RNaseH_domain"/>
</dbReference>
<dbReference type="EMBL" id="JANJYJ010000006">
    <property type="protein sequence ID" value="KAK3205973.1"/>
    <property type="molecule type" value="Genomic_DNA"/>
</dbReference>
<dbReference type="GO" id="GO:0004523">
    <property type="term" value="F:RNA-DNA hybrid ribonuclease activity"/>
    <property type="evidence" value="ECO:0007669"/>
    <property type="project" value="InterPro"/>
</dbReference>
<dbReference type="Proteomes" id="UP001281410">
    <property type="component" value="Unassembled WGS sequence"/>
</dbReference>